<name>A0ABU7IV97_9FLAO</name>
<dbReference type="RefSeq" id="WP_272651555.1">
    <property type="nucleotide sequence ID" value="NZ_JAZDDG010000005.1"/>
</dbReference>
<evidence type="ECO:0000256" key="5">
    <source>
        <dbReference type="PROSITE-ProRule" id="PRU01023"/>
    </source>
</evidence>
<dbReference type="PANTHER" id="PTHR22807:SF53">
    <property type="entry name" value="RIBOSOMAL RNA SMALL SUBUNIT METHYLTRANSFERASE B-RELATED"/>
    <property type="match status" value="1"/>
</dbReference>
<dbReference type="InterPro" id="IPR054728">
    <property type="entry name" value="RsmB-like_ferredoxin"/>
</dbReference>
<feature type="binding site" evidence="5">
    <location>
        <position position="256"/>
    </location>
    <ligand>
        <name>S-adenosyl-L-methionine</name>
        <dbReference type="ChEBI" id="CHEBI:59789"/>
    </ligand>
</feature>
<comment type="similarity">
    <text evidence="5">Belongs to the class I-like SAM-binding methyltransferase superfamily. RsmB/NOP family.</text>
</comment>
<dbReference type="PRINTS" id="PR02008">
    <property type="entry name" value="RCMTFAMILY"/>
</dbReference>
<feature type="active site" description="Nucleophile" evidence="5">
    <location>
        <position position="354"/>
    </location>
</feature>
<comment type="caution">
    <text evidence="5">Lacks conserved residue(s) required for the propagation of feature annotation.</text>
</comment>
<dbReference type="SUPFAM" id="SSF53335">
    <property type="entry name" value="S-adenosyl-L-methionine-dependent methyltransferases"/>
    <property type="match status" value="1"/>
</dbReference>
<comment type="caution">
    <text evidence="7">The sequence shown here is derived from an EMBL/GenBank/DDBJ whole genome shotgun (WGS) entry which is preliminary data.</text>
</comment>
<evidence type="ECO:0000256" key="2">
    <source>
        <dbReference type="ARBA" id="ARBA00022679"/>
    </source>
</evidence>
<dbReference type="Pfam" id="PF22458">
    <property type="entry name" value="RsmF-B_ferredox"/>
    <property type="match status" value="1"/>
</dbReference>
<evidence type="ECO:0000259" key="6">
    <source>
        <dbReference type="PROSITE" id="PS51686"/>
    </source>
</evidence>
<evidence type="ECO:0000313" key="8">
    <source>
        <dbReference type="Proteomes" id="UP001356308"/>
    </source>
</evidence>
<organism evidence="7 8">
    <name type="scientific">Maribacter cobaltidurans</name>
    <dbReference type="NCBI Taxonomy" id="1178778"/>
    <lineage>
        <taxon>Bacteria</taxon>
        <taxon>Pseudomonadati</taxon>
        <taxon>Bacteroidota</taxon>
        <taxon>Flavobacteriia</taxon>
        <taxon>Flavobacteriales</taxon>
        <taxon>Flavobacteriaceae</taxon>
        <taxon>Maribacter</taxon>
    </lineage>
</organism>
<keyword evidence="8" id="KW-1185">Reference proteome</keyword>
<evidence type="ECO:0000256" key="1">
    <source>
        <dbReference type="ARBA" id="ARBA00022603"/>
    </source>
</evidence>
<gene>
    <name evidence="7" type="ORF">V1I91_12320</name>
</gene>
<dbReference type="Pfam" id="PF01189">
    <property type="entry name" value="Methyltr_RsmB-F"/>
    <property type="match status" value="1"/>
</dbReference>
<dbReference type="PANTHER" id="PTHR22807">
    <property type="entry name" value="NOP2 YEAST -RELATED NOL1/NOP2/FMU SUN DOMAIN-CONTAINING"/>
    <property type="match status" value="1"/>
</dbReference>
<keyword evidence="1 5" id="KW-0489">Methyltransferase</keyword>
<accession>A0ABU7IV97</accession>
<proteinExistence type="inferred from homology"/>
<keyword evidence="4 5" id="KW-0694">RNA-binding</keyword>
<dbReference type="Proteomes" id="UP001356308">
    <property type="component" value="Unassembled WGS sequence"/>
</dbReference>
<dbReference type="InterPro" id="IPR001678">
    <property type="entry name" value="MeTrfase_RsmB-F_NOP2_dom"/>
</dbReference>
<sequence length="404" mass="46076">MKLHRNLVFAVIDALNLIFNEGEYADKVVQKVLKFDKRWGARDRGFIAETTYEMVRYKRLYAEIADVKAPFSRPDLFRMWAVWAVLSGIKLPDWKQIEPTPERRIKGRFDELTKIRKYREAIPDWIDELCEKALGEKLWTAELAKLNEPAEVILRTNTLKTTKEKLRKALLDEGIVTEPIKGYPLALRLPERANVFVTQSFKNGFFEVQDASSQLVAELLDVQPGHRVVDTCAGAGGKSLHLAALMENKGQLIAMDIYGSKLKELKRRARRNGAHNIEPREITSTKVFKKLYDSADRVLIDAPCTGLGVIRRNPDTKWKLQPEFLDKITNTQQEILKSYSKIVKPGGKMVYATCSILPQENSNQVNTFLGSEEGSKFSLTKEKKIYASKSGFDGFYMALLQKEV</sequence>
<protein>
    <submittedName>
        <fullName evidence="7">RsmB/NOP family class I SAM-dependent RNA methyltransferase</fullName>
        <ecNumber evidence="7">2.1.1.-</ecNumber>
    </submittedName>
</protein>
<dbReference type="GO" id="GO:0008168">
    <property type="term" value="F:methyltransferase activity"/>
    <property type="evidence" value="ECO:0007669"/>
    <property type="project" value="UniProtKB-KW"/>
</dbReference>
<dbReference type="PROSITE" id="PS51686">
    <property type="entry name" value="SAM_MT_RSMB_NOP"/>
    <property type="match status" value="1"/>
</dbReference>
<evidence type="ECO:0000256" key="3">
    <source>
        <dbReference type="ARBA" id="ARBA00022691"/>
    </source>
</evidence>
<keyword evidence="2 5" id="KW-0808">Transferase</keyword>
<evidence type="ECO:0000313" key="7">
    <source>
        <dbReference type="EMBL" id="MEE1976862.1"/>
    </source>
</evidence>
<dbReference type="CDD" id="cd02440">
    <property type="entry name" value="AdoMet_MTases"/>
    <property type="match status" value="1"/>
</dbReference>
<dbReference type="GO" id="GO:0032259">
    <property type="term" value="P:methylation"/>
    <property type="evidence" value="ECO:0007669"/>
    <property type="project" value="UniProtKB-KW"/>
</dbReference>
<dbReference type="EMBL" id="JAZDDG010000005">
    <property type="protein sequence ID" value="MEE1976862.1"/>
    <property type="molecule type" value="Genomic_DNA"/>
</dbReference>
<feature type="domain" description="SAM-dependent MTase RsmB/NOP-type" evidence="6">
    <location>
        <begin position="142"/>
        <end position="403"/>
    </location>
</feature>
<dbReference type="InterPro" id="IPR029063">
    <property type="entry name" value="SAM-dependent_MTases_sf"/>
</dbReference>
<dbReference type="Gene3D" id="3.40.50.150">
    <property type="entry name" value="Vaccinia Virus protein VP39"/>
    <property type="match status" value="1"/>
</dbReference>
<keyword evidence="3 5" id="KW-0949">S-adenosyl-L-methionine</keyword>
<feature type="binding site" evidence="5">
    <location>
        <position position="301"/>
    </location>
    <ligand>
        <name>S-adenosyl-L-methionine</name>
        <dbReference type="ChEBI" id="CHEBI:59789"/>
    </ligand>
</feature>
<evidence type="ECO:0000256" key="4">
    <source>
        <dbReference type="ARBA" id="ARBA00022884"/>
    </source>
</evidence>
<dbReference type="InterPro" id="IPR023267">
    <property type="entry name" value="RCMT"/>
</dbReference>
<reference evidence="7 8" key="1">
    <citation type="submission" date="2024-01" db="EMBL/GenBank/DDBJ databases">
        <title>Maribacter spp. originated from different algae showed divergent polysaccharides utilization ability.</title>
        <authorList>
            <person name="Wang H."/>
            <person name="Wu Y."/>
        </authorList>
    </citation>
    <scope>NUCLEOTIDE SEQUENCE [LARGE SCALE GENOMIC DNA]</scope>
    <source>
        <strain evidence="7 8">PR1</strain>
    </source>
</reference>
<dbReference type="EC" id="2.1.1.-" evidence="7"/>
<dbReference type="InterPro" id="IPR049560">
    <property type="entry name" value="MeTrfase_RsmB-F_NOP2_cat"/>
</dbReference>